<comment type="caution">
    <text evidence="4">The sequence shown here is derived from an EMBL/GenBank/DDBJ whole genome shotgun (WGS) entry which is preliminary data.</text>
</comment>
<proteinExistence type="predicted"/>
<keyword evidence="3" id="KW-0732">Signal</keyword>
<evidence type="ECO:0000256" key="1">
    <source>
        <dbReference type="PROSITE-ProRule" id="PRU00339"/>
    </source>
</evidence>
<dbReference type="Gene3D" id="1.25.40.10">
    <property type="entry name" value="Tetratricopeptide repeat domain"/>
    <property type="match status" value="2"/>
</dbReference>
<feature type="region of interest" description="Disordered" evidence="2">
    <location>
        <begin position="28"/>
        <end position="54"/>
    </location>
</feature>
<dbReference type="Proteomes" id="UP000298325">
    <property type="component" value="Unassembled WGS sequence"/>
</dbReference>
<dbReference type="InterPro" id="IPR019734">
    <property type="entry name" value="TPR_rpt"/>
</dbReference>
<keyword evidence="1" id="KW-0802">TPR repeat</keyword>
<dbReference type="PANTHER" id="PTHR12558:SF33">
    <property type="entry name" value="BLL7664 PROTEIN"/>
    <property type="match status" value="1"/>
</dbReference>
<dbReference type="RefSeq" id="WP_135801372.1">
    <property type="nucleotide sequence ID" value="NZ_SRPF01000001.1"/>
</dbReference>
<dbReference type="Pfam" id="PF13432">
    <property type="entry name" value="TPR_16"/>
    <property type="match status" value="1"/>
</dbReference>
<accession>A0A4Z1BED1</accession>
<feature type="repeat" description="TPR" evidence="1">
    <location>
        <begin position="507"/>
        <end position="540"/>
    </location>
</feature>
<organism evidence="4 5">
    <name type="scientific">Marinobacter confluentis</name>
    <dbReference type="NCBI Taxonomy" id="1697557"/>
    <lineage>
        <taxon>Bacteria</taxon>
        <taxon>Pseudomonadati</taxon>
        <taxon>Pseudomonadota</taxon>
        <taxon>Gammaproteobacteria</taxon>
        <taxon>Pseudomonadales</taxon>
        <taxon>Marinobacteraceae</taxon>
        <taxon>Marinobacter</taxon>
    </lineage>
</organism>
<dbReference type="InterPro" id="IPR011990">
    <property type="entry name" value="TPR-like_helical_dom_sf"/>
</dbReference>
<dbReference type="PROSITE" id="PS51257">
    <property type="entry name" value="PROKAR_LIPOPROTEIN"/>
    <property type="match status" value="1"/>
</dbReference>
<name>A0A4Z1BED1_9GAMM</name>
<dbReference type="PANTHER" id="PTHR12558">
    <property type="entry name" value="CELL DIVISION CYCLE 16,23,27"/>
    <property type="match status" value="1"/>
</dbReference>
<feature type="compositionally biased region" description="Polar residues" evidence="2">
    <location>
        <begin position="38"/>
        <end position="47"/>
    </location>
</feature>
<dbReference type="SUPFAM" id="SSF48452">
    <property type="entry name" value="TPR-like"/>
    <property type="match status" value="2"/>
</dbReference>
<dbReference type="EMBL" id="SRPF01000001">
    <property type="protein sequence ID" value="TGN40984.1"/>
    <property type="molecule type" value="Genomic_DNA"/>
</dbReference>
<evidence type="ECO:0000313" key="4">
    <source>
        <dbReference type="EMBL" id="TGN40984.1"/>
    </source>
</evidence>
<dbReference type="OrthoDB" id="9766710at2"/>
<gene>
    <name evidence="4" type="ORF">E5Q11_00055</name>
</gene>
<evidence type="ECO:0000313" key="5">
    <source>
        <dbReference type="Proteomes" id="UP000298325"/>
    </source>
</evidence>
<evidence type="ECO:0000256" key="2">
    <source>
        <dbReference type="SAM" id="MobiDB-lite"/>
    </source>
</evidence>
<dbReference type="SMART" id="SM00028">
    <property type="entry name" value="TPR"/>
    <property type="match status" value="8"/>
</dbReference>
<reference evidence="4 5" key="1">
    <citation type="submission" date="2019-04" db="EMBL/GenBank/DDBJ databases">
        <authorList>
            <person name="Park S."/>
            <person name="Yoon J.-H."/>
        </authorList>
    </citation>
    <scope>NUCLEOTIDE SEQUENCE [LARGE SCALE GENOMIC DNA]</scope>
    <source>
        <strain evidence="4 5">HJM-18</strain>
    </source>
</reference>
<protein>
    <submittedName>
        <fullName evidence="4">Tetratricopeptide repeat protein</fullName>
    </submittedName>
</protein>
<sequence>MQKPALTLITCLFGLSLAGCAGFKGAPDNESTLDTEQTEAQTKTTGKPETGTDRPIEYAEFEPEVLYLLLAGEIAAQRGRYDVVLVNYLQAAKQSRDVGVIKRTLRIAQSLNADNAQSQLARLWLDVDPENLEAHRVLAIQAVKQNNLEAALGHMETIMDLGGDADFDSLAAMAGNLPVEKQQELLALYLQLEQRHPDNPELQFSIALLMKVTGDPQQALAQLEPLLEQNPNFQPALVLKGDLLYEVGQKTEALAHLQRNTRRFPDNRQMGTLYGRMLIGEDELRLAQDEFRRLVAQFPDVPGLRLSHALVALENDETALAEAELTRLIEQGHHTDEAHYYLGRIADQSDRTEQAIGYYQNVESGNYYFPALARASELKAENGDLDGALADIQTLREGNPEQAENFWLLEVNLLIDNDRQSQALARANAALEAHPDNIQLRYARAMQLDSSGRFQDAEEDLRHILETEPDNAVALNALGYIITTRSNRYDEARALIEQALAQDPENPAILDSMGWVLFKQGDSERALDYLTRAWEAYPDPEVAAHLGEVLWQTGDQSQARMIWEQGLESDPEHPILQETIERVTGEPAR</sequence>
<dbReference type="Pfam" id="PF14559">
    <property type="entry name" value="TPR_19"/>
    <property type="match status" value="2"/>
</dbReference>
<dbReference type="AlphaFoldDB" id="A0A4Z1BED1"/>
<keyword evidence="5" id="KW-1185">Reference proteome</keyword>
<dbReference type="PROSITE" id="PS50005">
    <property type="entry name" value="TPR"/>
    <property type="match status" value="1"/>
</dbReference>
<evidence type="ECO:0000256" key="3">
    <source>
        <dbReference type="SAM" id="SignalP"/>
    </source>
</evidence>
<feature type="signal peptide" evidence="3">
    <location>
        <begin position="1"/>
        <end position="21"/>
    </location>
</feature>
<feature type="chain" id="PRO_5021402663" evidence="3">
    <location>
        <begin position="22"/>
        <end position="589"/>
    </location>
</feature>